<dbReference type="Pfam" id="PF00106">
    <property type="entry name" value="adh_short"/>
    <property type="match status" value="1"/>
</dbReference>
<dbReference type="InterPro" id="IPR002347">
    <property type="entry name" value="SDR_fam"/>
</dbReference>
<gene>
    <name evidence="5" type="ORF">AAF712_014931</name>
</gene>
<accession>A0ABR2ZD45</accession>
<keyword evidence="2" id="KW-0521">NADP</keyword>
<evidence type="ECO:0000256" key="4">
    <source>
        <dbReference type="RuleBase" id="RU000363"/>
    </source>
</evidence>
<evidence type="ECO:0000256" key="2">
    <source>
        <dbReference type="ARBA" id="ARBA00022857"/>
    </source>
</evidence>
<dbReference type="Gene3D" id="3.40.50.720">
    <property type="entry name" value="NAD(P)-binding Rossmann-like Domain"/>
    <property type="match status" value="1"/>
</dbReference>
<dbReference type="PRINTS" id="PR00080">
    <property type="entry name" value="SDRFAMILY"/>
</dbReference>
<dbReference type="SUPFAM" id="SSF51735">
    <property type="entry name" value="NAD(P)-binding Rossmann-fold domains"/>
    <property type="match status" value="1"/>
</dbReference>
<evidence type="ECO:0000313" key="6">
    <source>
        <dbReference type="Proteomes" id="UP001437256"/>
    </source>
</evidence>
<keyword evidence="3" id="KW-0560">Oxidoreductase</keyword>
<evidence type="ECO:0000256" key="3">
    <source>
        <dbReference type="ARBA" id="ARBA00023002"/>
    </source>
</evidence>
<evidence type="ECO:0000313" key="5">
    <source>
        <dbReference type="EMBL" id="KAL0058392.1"/>
    </source>
</evidence>
<dbReference type="PANTHER" id="PTHR43618">
    <property type="entry name" value="7-ALPHA-HYDROXYSTEROID DEHYDROGENASE"/>
    <property type="match status" value="1"/>
</dbReference>
<comment type="similarity">
    <text evidence="1 4">Belongs to the short-chain dehydrogenases/reductases (SDR) family.</text>
</comment>
<organism evidence="5 6">
    <name type="scientific">Marasmius tenuissimus</name>
    <dbReference type="NCBI Taxonomy" id="585030"/>
    <lineage>
        <taxon>Eukaryota</taxon>
        <taxon>Fungi</taxon>
        <taxon>Dikarya</taxon>
        <taxon>Basidiomycota</taxon>
        <taxon>Agaricomycotina</taxon>
        <taxon>Agaricomycetes</taxon>
        <taxon>Agaricomycetidae</taxon>
        <taxon>Agaricales</taxon>
        <taxon>Marasmiineae</taxon>
        <taxon>Marasmiaceae</taxon>
        <taxon>Marasmius</taxon>
    </lineage>
</organism>
<dbReference type="InterPro" id="IPR036291">
    <property type="entry name" value="NAD(P)-bd_dom_sf"/>
</dbReference>
<protein>
    <recommendedName>
        <fullName evidence="7">NAD(P)-binding protein</fullName>
    </recommendedName>
</protein>
<keyword evidence="6" id="KW-1185">Reference proteome</keyword>
<dbReference type="PANTHER" id="PTHR43618:SF4">
    <property type="entry name" value="SHORT CHAIN DEHYDROGENASE_REDUCTASE FAMILY (AFU_ORTHOLOGUE AFUA_7G04540)"/>
    <property type="match status" value="1"/>
</dbReference>
<dbReference type="InterPro" id="IPR052178">
    <property type="entry name" value="Sec_Metab_Biosynth_SDR"/>
</dbReference>
<evidence type="ECO:0008006" key="7">
    <source>
        <dbReference type="Google" id="ProtNLM"/>
    </source>
</evidence>
<sequence length="275" mass="29348">MSSLTDLEGKIALVTGGGTGVGLAIAKGFAANGATVYIAGRREEKLQEVHKEFANILPLRMDVTKKEDIDGAAKLIAQNHGKLHILVNNVAITGPFYPLDKSVDHSTLAYASSATTQDTNSSDVWSNSTLFRMYDFADWAKVYEVNIVAPFFITMGFLDLLKAGAGADTSSVINISSAAGTPNSKVIYCLVGPSSFRAVFIPNPAYPASKAGLEKLTINLATEFALNEIPIRVNCIAMGVYPSELTGDEESVNRRVSNTPLPGLINPVPLKRAAR</sequence>
<dbReference type="EMBL" id="JBBXMP010000322">
    <property type="protein sequence ID" value="KAL0058392.1"/>
    <property type="molecule type" value="Genomic_DNA"/>
</dbReference>
<comment type="caution">
    <text evidence="5">The sequence shown here is derived from an EMBL/GenBank/DDBJ whole genome shotgun (WGS) entry which is preliminary data.</text>
</comment>
<proteinExistence type="inferred from homology"/>
<dbReference type="Proteomes" id="UP001437256">
    <property type="component" value="Unassembled WGS sequence"/>
</dbReference>
<name>A0ABR2ZD45_9AGAR</name>
<dbReference type="CDD" id="cd05233">
    <property type="entry name" value="SDR_c"/>
    <property type="match status" value="1"/>
</dbReference>
<evidence type="ECO:0000256" key="1">
    <source>
        <dbReference type="ARBA" id="ARBA00006484"/>
    </source>
</evidence>
<dbReference type="PRINTS" id="PR00081">
    <property type="entry name" value="GDHRDH"/>
</dbReference>
<reference evidence="5 6" key="1">
    <citation type="submission" date="2024-05" db="EMBL/GenBank/DDBJ databases">
        <title>A draft genome resource for the thread blight pathogen Marasmius tenuissimus strain MS-2.</title>
        <authorList>
            <person name="Yulfo-Soto G.E."/>
            <person name="Baruah I.K."/>
            <person name="Amoako-Attah I."/>
            <person name="Bukari Y."/>
            <person name="Meinhardt L.W."/>
            <person name="Bailey B.A."/>
            <person name="Cohen S.P."/>
        </authorList>
    </citation>
    <scope>NUCLEOTIDE SEQUENCE [LARGE SCALE GENOMIC DNA]</scope>
    <source>
        <strain evidence="5 6">MS-2</strain>
    </source>
</reference>